<accession>A0A931NCJ3</accession>
<gene>
    <name evidence="1" type="ORF">I7X43_00600</name>
</gene>
<evidence type="ECO:0000313" key="1">
    <source>
        <dbReference type="EMBL" id="MBH9551330.1"/>
    </source>
</evidence>
<evidence type="ECO:0000313" key="2">
    <source>
        <dbReference type="Proteomes" id="UP000620139"/>
    </source>
</evidence>
<dbReference type="Proteomes" id="UP000620139">
    <property type="component" value="Unassembled WGS sequence"/>
</dbReference>
<organism evidence="1 2">
    <name type="scientific">Inhella gelatinilytica</name>
    <dbReference type="NCBI Taxonomy" id="2795030"/>
    <lineage>
        <taxon>Bacteria</taxon>
        <taxon>Pseudomonadati</taxon>
        <taxon>Pseudomonadota</taxon>
        <taxon>Betaproteobacteria</taxon>
        <taxon>Burkholderiales</taxon>
        <taxon>Sphaerotilaceae</taxon>
        <taxon>Inhella</taxon>
    </lineage>
</organism>
<dbReference type="EMBL" id="JAEDAL010000001">
    <property type="protein sequence ID" value="MBH9551330.1"/>
    <property type="molecule type" value="Genomic_DNA"/>
</dbReference>
<protein>
    <submittedName>
        <fullName evidence="1">Uncharacterized protein</fullName>
    </submittedName>
</protein>
<reference evidence="1" key="1">
    <citation type="submission" date="2020-12" db="EMBL/GenBank/DDBJ databases">
        <title>The genome sequence of Inhella sp. 4Y17.</title>
        <authorList>
            <person name="Liu Y."/>
        </authorList>
    </citation>
    <scope>NUCLEOTIDE SEQUENCE</scope>
    <source>
        <strain evidence="1">4Y10</strain>
    </source>
</reference>
<name>A0A931NCJ3_9BURK</name>
<dbReference type="AlphaFoldDB" id="A0A931NCJ3"/>
<proteinExistence type="predicted"/>
<keyword evidence="2" id="KW-1185">Reference proteome</keyword>
<dbReference type="RefSeq" id="WP_198098949.1">
    <property type="nucleotide sequence ID" value="NZ_JAEDAL010000001.1"/>
</dbReference>
<sequence>MRLRRMLELAVVLIALGIAAWLIEARFNDVQREARRVQVRMAAEAARTNGALFQLQCPHLDDTACTQRVMSRLRRAHLTTVSPVEGDRLPPGLAGAQARLWGLALASGVAPDQGEQGRWIADFDSADTLRVSLRGVTDCRFLLRIHLNSGSVTVEEQALTC</sequence>
<comment type="caution">
    <text evidence="1">The sequence shown here is derived from an EMBL/GenBank/DDBJ whole genome shotgun (WGS) entry which is preliminary data.</text>
</comment>